<dbReference type="Pfam" id="PF10382">
    <property type="entry name" value="ZGRF1-like_N"/>
    <property type="match status" value="3"/>
</dbReference>
<dbReference type="Proteomes" id="UP000694930">
    <property type="component" value="Chromosome 8"/>
</dbReference>
<evidence type="ECO:0000256" key="1">
    <source>
        <dbReference type="SAM" id="MobiDB-lite"/>
    </source>
</evidence>
<gene>
    <name evidence="4" type="primary">LOC107029068</name>
</gene>
<dbReference type="PANTHER" id="PTHR28535">
    <property type="entry name" value="ZINC FINGER GRF-TYPE CONTAINING 1"/>
    <property type="match status" value="1"/>
</dbReference>
<accession>A0ABM1HI49</accession>
<sequence>MGDVKKKWSVTYTKHLKQKRKVYQDGFLELQSSSHKVMLYDDCEKLLGVKILKNDNDVKTGETLAFDSYLVDIGDPHGDYKPISVLNSSKLMKKEVAEESELRHSGKRSAAADNRKSNLGKRIALSSTLSPSQKIIREFKKNEVHKYNSSPSSLDMTKSSTEEWQVLYTTQMTQKAKKFHDGFLQLVMSSSHCKQIMLYDATRRLLDSRFLRKSESIMSGNSVTFDGHLVEIGECEKDQNPRKDISPQGKHIKDLVKRGPIRGEVAVHDKFSAEWDVMYTTQITQRAKKYCNGILRLSSCGSYQSQVTLLTEDGIILCRRFLKLSEHVTTGTTLNLPNYMVDVGDIRTSSEGKPQNNASSQEHAQPEVKLSGLEKIKLSRRISSNKPTPHREPQIGACSLEHVDLETSSVNNSTSCQISKTKSVRAAHEILSFLRKPVTPEGAVTVRDNTFADECQLLQSSSRACSVVKSQTEEHLSQGFKAEGSSPEHREEGIIMVDSNDCNISEMKVTDAFRLDGISQLLDCANQRVSHTHSPGLSAGVAASEVWLCDLEYPLTERSPNAKQKHLAIPESDSKVQAVEILCHDRSNKISEIEKVSESVSYQDNPSGSMPASTDVCTLTNMSNKPSADNKQINTQQQDGFSGVISDASNDSAPQFPCISTTIKLEHDISASKINDFPSFDLGFD</sequence>
<evidence type="ECO:0000313" key="4">
    <source>
        <dbReference type="RefSeq" id="XP_015085855.1"/>
    </source>
</evidence>
<feature type="domain" description="5'-3' DNA helicase ZGRF1-like N-terminal" evidence="2">
    <location>
        <begin position="6"/>
        <end position="80"/>
    </location>
</feature>
<dbReference type="InterPro" id="IPR052800">
    <property type="entry name" value="DNA_Repair_Helicase_ZGRF1"/>
</dbReference>
<dbReference type="InterPro" id="IPR018838">
    <property type="entry name" value="ZGRF1-like_N"/>
</dbReference>
<reference evidence="3" key="1">
    <citation type="journal article" date="2014" name="Nat. Genet.">
        <title>The genome of the stress-tolerant wild tomato species Solanum pennellii.</title>
        <authorList>
            <person name="Bolger A."/>
            <person name="Scossa F."/>
            <person name="Bolger M.E."/>
            <person name="Lanz C."/>
            <person name="Maumus F."/>
            <person name="Tohge T."/>
            <person name="Quesneville H."/>
            <person name="Alseekh S."/>
            <person name="Sorensen I."/>
            <person name="Lichtenstein G."/>
            <person name="Fich E.A."/>
            <person name="Conte M."/>
            <person name="Keller H."/>
            <person name="Schneeberger K."/>
            <person name="Schwacke R."/>
            <person name="Ofner I."/>
            <person name="Vrebalov J."/>
            <person name="Xu Y."/>
            <person name="Osorio S."/>
            <person name="Aflitos S.A."/>
            <person name="Schijlen E."/>
            <person name="Jimenez-Gomez J.M."/>
            <person name="Ryngajllo M."/>
            <person name="Kimura S."/>
            <person name="Kumar R."/>
            <person name="Koenig D."/>
            <person name="Headland L.R."/>
            <person name="Maloof J.N."/>
            <person name="Sinha N."/>
            <person name="van Ham R.C."/>
            <person name="Lankhorst R.K."/>
            <person name="Mao L."/>
            <person name="Vogel A."/>
            <person name="Arsova B."/>
            <person name="Panstruga R."/>
            <person name="Fei Z."/>
            <person name="Rose J.K."/>
            <person name="Zamir D."/>
            <person name="Carrari F."/>
            <person name="Giovannoni J.J."/>
            <person name="Weigel D."/>
            <person name="Usadel B."/>
            <person name="Fernie A.R."/>
        </authorList>
    </citation>
    <scope>NUCLEOTIDE SEQUENCE [LARGE SCALE GENOMIC DNA]</scope>
    <source>
        <strain evidence="3">cv. LA0716</strain>
    </source>
</reference>
<protein>
    <submittedName>
        <fullName evidence="4">Uncharacterized protein LOC107029068</fullName>
    </submittedName>
</protein>
<name>A0ABM1HI49_SOLPN</name>
<feature type="domain" description="5'-3' DNA helicase ZGRF1-like N-terminal" evidence="2">
    <location>
        <begin position="162"/>
        <end position="239"/>
    </location>
</feature>
<keyword evidence="3" id="KW-1185">Reference proteome</keyword>
<dbReference type="GeneID" id="107029068"/>
<evidence type="ECO:0000259" key="2">
    <source>
        <dbReference type="Pfam" id="PF10382"/>
    </source>
</evidence>
<evidence type="ECO:0000313" key="3">
    <source>
        <dbReference type="Proteomes" id="UP000694930"/>
    </source>
</evidence>
<reference evidence="4" key="2">
    <citation type="submission" date="2025-08" db="UniProtKB">
        <authorList>
            <consortium name="RefSeq"/>
        </authorList>
    </citation>
    <scope>IDENTIFICATION</scope>
</reference>
<proteinExistence type="predicted"/>
<dbReference type="PANTHER" id="PTHR28535:SF1">
    <property type="entry name" value="PROTEIN ZGRF1"/>
    <property type="match status" value="1"/>
</dbReference>
<feature type="domain" description="5'-3' DNA helicase ZGRF1-like N-terminal" evidence="2">
    <location>
        <begin position="274"/>
        <end position="350"/>
    </location>
</feature>
<dbReference type="RefSeq" id="XP_015085855.1">
    <property type="nucleotide sequence ID" value="XM_015230369.2"/>
</dbReference>
<organism evidence="3 4">
    <name type="scientific">Solanum pennellii</name>
    <name type="common">Tomato</name>
    <name type="synonym">Lycopersicon pennellii</name>
    <dbReference type="NCBI Taxonomy" id="28526"/>
    <lineage>
        <taxon>Eukaryota</taxon>
        <taxon>Viridiplantae</taxon>
        <taxon>Streptophyta</taxon>
        <taxon>Embryophyta</taxon>
        <taxon>Tracheophyta</taxon>
        <taxon>Spermatophyta</taxon>
        <taxon>Magnoliopsida</taxon>
        <taxon>eudicotyledons</taxon>
        <taxon>Gunneridae</taxon>
        <taxon>Pentapetalae</taxon>
        <taxon>asterids</taxon>
        <taxon>lamiids</taxon>
        <taxon>Solanales</taxon>
        <taxon>Solanaceae</taxon>
        <taxon>Solanoideae</taxon>
        <taxon>Solaneae</taxon>
        <taxon>Solanum</taxon>
        <taxon>Solanum subgen. Lycopersicon</taxon>
    </lineage>
</organism>
<feature type="compositionally biased region" description="Polar residues" evidence="1">
    <location>
        <begin position="351"/>
        <end position="363"/>
    </location>
</feature>
<feature type="region of interest" description="Disordered" evidence="1">
    <location>
        <begin position="346"/>
        <end position="370"/>
    </location>
</feature>